<accession>A0ABP8N9Q5</accession>
<dbReference type="Proteomes" id="UP001500067">
    <property type="component" value="Unassembled WGS sequence"/>
</dbReference>
<dbReference type="RefSeq" id="WP_345079147.1">
    <property type="nucleotide sequence ID" value="NZ_BAABFA010000007.1"/>
</dbReference>
<evidence type="ECO:0000313" key="2">
    <source>
        <dbReference type="EMBL" id="GAA4462384.1"/>
    </source>
</evidence>
<feature type="transmembrane region" description="Helical" evidence="1">
    <location>
        <begin position="74"/>
        <end position="96"/>
    </location>
</feature>
<proteinExistence type="predicted"/>
<reference evidence="3" key="1">
    <citation type="journal article" date="2019" name="Int. J. Syst. Evol. Microbiol.">
        <title>The Global Catalogue of Microorganisms (GCM) 10K type strain sequencing project: providing services to taxonomists for standard genome sequencing and annotation.</title>
        <authorList>
            <consortium name="The Broad Institute Genomics Platform"/>
            <consortium name="The Broad Institute Genome Sequencing Center for Infectious Disease"/>
            <person name="Wu L."/>
            <person name="Ma J."/>
        </authorList>
    </citation>
    <scope>NUCLEOTIDE SEQUENCE [LARGE SCALE GENOMIC DNA]</scope>
    <source>
        <strain evidence="3">JCM 32105</strain>
    </source>
</reference>
<keyword evidence="1" id="KW-1133">Transmembrane helix</keyword>
<evidence type="ECO:0000313" key="3">
    <source>
        <dbReference type="Proteomes" id="UP001500067"/>
    </source>
</evidence>
<comment type="caution">
    <text evidence="2">The sequence shown here is derived from an EMBL/GenBank/DDBJ whole genome shotgun (WGS) entry which is preliminary data.</text>
</comment>
<keyword evidence="1" id="KW-0472">Membrane</keyword>
<feature type="transmembrane region" description="Helical" evidence="1">
    <location>
        <begin position="7"/>
        <end position="28"/>
    </location>
</feature>
<keyword evidence="3" id="KW-1185">Reference proteome</keyword>
<evidence type="ECO:0000256" key="1">
    <source>
        <dbReference type="SAM" id="Phobius"/>
    </source>
</evidence>
<feature type="transmembrane region" description="Helical" evidence="1">
    <location>
        <begin position="48"/>
        <end position="67"/>
    </location>
</feature>
<name>A0ABP8N9Q5_9BACT</name>
<keyword evidence="1" id="KW-0812">Transmembrane</keyword>
<sequence length="97" mass="10961">MRRNVPIVGFVVGLLLPVLGFFIVYFLMFRSSSTIGGLLQSLMHDHKSASKVLTLSLLINLVPFVYCNTKRLDYAMRGIVSATMLYAVFIVLVMFVW</sequence>
<organism evidence="2 3">
    <name type="scientific">Nemorincola caseinilytica</name>
    <dbReference type="NCBI Taxonomy" id="2054315"/>
    <lineage>
        <taxon>Bacteria</taxon>
        <taxon>Pseudomonadati</taxon>
        <taxon>Bacteroidota</taxon>
        <taxon>Chitinophagia</taxon>
        <taxon>Chitinophagales</taxon>
        <taxon>Chitinophagaceae</taxon>
        <taxon>Nemorincola</taxon>
    </lineage>
</organism>
<gene>
    <name evidence="2" type="ORF">GCM10023093_08860</name>
</gene>
<protein>
    <submittedName>
        <fullName evidence="2">Uncharacterized protein</fullName>
    </submittedName>
</protein>
<dbReference type="EMBL" id="BAABFA010000007">
    <property type="protein sequence ID" value="GAA4462384.1"/>
    <property type="molecule type" value="Genomic_DNA"/>
</dbReference>